<evidence type="ECO:0000256" key="1">
    <source>
        <dbReference type="SAM" id="MobiDB-lite"/>
    </source>
</evidence>
<accession>A0AAN6JLU5</accession>
<protein>
    <recommendedName>
        <fullName evidence="4">DNA replication regulator Sld3 C-terminal domain-containing protein</fullName>
    </recommendedName>
</protein>
<feature type="compositionally biased region" description="Low complexity" evidence="1">
    <location>
        <begin position="489"/>
        <end position="502"/>
    </location>
</feature>
<evidence type="ECO:0008006" key="4">
    <source>
        <dbReference type="Google" id="ProtNLM"/>
    </source>
</evidence>
<dbReference type="Proteomes" id="UP001176521">
    <property type="component" value="Unassembled WGS sequence"/>
</dbReference>
<name>A0AAN6JLU5_9BASI</name>
<reference evidence="2" key="1">
    <citation type="journal article" date="2023" name="PhytoFront">
        <title>Draft Genome Resources of Seven Strains of Tilletia horrida, Causal Agent of Kernel Smut of Rice.</title>
        <authorList>
            <person name="Khanal S."/>
            <person name="Antony Babu S."/>
            <person name="Zhou X.G."/>
        </authorList>
    </citation>
    <scope>NUCLEOTIDE SEQUENCE</scope>
    <source>
        <strain evidence="2">TX3</strain>
    </source>
</reference>
<proteinExistence type="predicted"/>
<feature type="compositionally biased region" description="Polar residues" evidence="1">
    <location>
        <begin position="515"/>
        <end position="535"/>
    </location>
</feature>
<organism evidence="2 3">
    <name type="scientific">Tilletia horrida</name>
    <dbReference type="NCBI Taxonomy" id="155126"/>
    <lineage>
        <taxon>Eukaryota</taxon>
        <taxon>Fungi</taxon>
        <taxon>Dikarya</taxon>
        <taxon>Basidiomycota</taxon>
        <taxon>Ustilaginomycotina</taxon>
        <taxon>Exobasidiomycetes</taxon>
        <taxon>Tilletiales</taxon>
        <taxon>Tilletiaceae</taxon>
        <taxon>Tilletia</taxon>
    </lineage>
</organism>
<dbReference type="AlphaFoldDB" id="A0AAN6JLU5"/>
<evidence type="ECO:0000313" key="3">
    <source>
        <dbReference type="Proteomes" id="UP001176521"/>
    </source>
</evidence>
<keyword evidence="3" id="KW-1185">Reference proteome</keyword>
<comment type="caution">
    <text evidence="2">The sequence shown here is derived from an EMBL/GenBank/DDBJ whole genome shotgun (WGS) entry which is preliminary data.</text>
</comment>
<feature type="region of interest" description="Disordered" evidence="1">
    <location>
        <begin position="404"/>
        <end position="440"/>
    </location>
</feature>
<dbReference type="EMBL" id="JAPDMQ010000072">
    <property type="protein sequence ID" value="KAK0536702.1"/>
    <property type="molecule type" value="Genomic_DNA"/>
</dbReference>
<evidence type="ECO:0000313" key="2">
    <source>
        <dbReference type="EMBL" id="KAK0536702.1"/>
    </source>
</evidence>
<gene>
    <name evidence="2" type="ORF">OC842_001886</name>
</gene>
<sequence length="598" mass="63300">MLLLSATHTFESAPSGASPPADEVLRRLYAATLWLGEAHTPMVAFLASFLAPDSLGTPQHALTQRVRVKEDAATVRSSVTYAKQLKPLFGLLRTVDELKNRHQPRPAQVQVAATAETEAETSASGAMSTSTSTDFLTDMDREVLATLCSSSHPCYNPVLDRRRQHHAREVQLQIVLVLVLLRYMTKHPPPAGMSAFLPPPPAAPRPFPYFGAAGRSMSLPNAANALSPGKQDVLALNKRFEALVEQLSVLQLRAVVPELQLGGAEADMVSKYQPLYARPQHLSVGAEDTPSKQHLHIPPAPLPRLFKLENLMATFYTPILEPLFADCLPQQLAQFRDRCGDIDVGDTVWASDPENSPVPNKTAVILPPPGSAHSLIDESAPLPPPSKSQPSAAIMDAAAGGAGAGAAKLGKKGRNIQLGTPDLAPEKKTRKHPPLLTKMIGGGREISMDSRTFTRCSSAGPGVLPTSAAGAMTDAPLLATTLTTTTTTTTTTLTALSGTGRSASGGGAEEDASTHQAAELQSQGSLPLSTSQTTGLFPPIAAPPIASTQQPLRENPFKAGPFSSAAKRKFPFSSAASGWKRANSVADPERVIVKKEDG</sequence>
<feature type="region of interest" description="Disordered" evidence="1">
    <location>
        <begin position="489"/>
        <end position="564"/>
    </location>
</feature>